<evidence type="ECO:0000256" key="10">
    <source>
        <dbReference type="SAM" id="Phobius"/>
    </source>
</evidence>
<dbReference type="RefSeq" id="XP_031562754.1">
    <property type="nucleotide sequence ID" value="XM_031706894.1"/>
</dbReference>
<keyword evidence="2" id="KW-1003">Cell membrane</keyword>
<dbReference type="AlphaFoldDB" id="A0A6P8IBD3"/>
<keyword evidence="12" id="KW-1185">Reference proteome</keyword>
<keyword evidence="6 10" id="KW-0472">Membrane</keyword>
<feature type="transmembrane region" description="Helical" evidence="10">
    <location>
        <begin position="139"/>
        <end position="159"/>
    </location>
</feature>
<proteinExistence type="predicted"/>
<dbReference type="PANTHER" id="PTHR24246">
    <property type="entry name" value="OLFACTORY RECEPTOR AND ADENOSINE RECEPTOR"/>
    <property type="match status" value="1"/>
</dbReference>
<dbReference type="GO" id="GO:0005886">
    <property type="term" value="C:plasma membrane"/>
    <property type="evidence" value="ECO:0007669"/>
    <property type="project" value="UniProtKB-SubCell"/>
</dbReference>
<dbReference type="Pfam" id="PF00001">
    <property type="entry name" value="7tm_1"/>
    <property type="match status" value="1"/>
</dbReference>
<keyword evidence="3 10" id="KW-0812">Transmembrane</keyword>
<evidence type="ECO:0000313" key="17">
    <source>
        <dbReference type="RefSeq" id="XP_031562753.1"/>
    </source>
</evidence>
<evidence type="ECO:0000256" key="1">
    <source>
        <dbReference type="ARBA" id="ARBA00004651"/>
    </source>
</evidence>
<evidence type="ECO:0000313" key="16">
    <source>
        <dbReference type="RefSeq" id="XP_031562752.1"/>
    </source>
</evidence>
<evidence type="ECO:0000256" key="8">
    <source>
        <dbReference type="ARBA" id="ARBA00023180"/>
    </source>
</evidence>
<dbReference type="InterPro" id="IPR017452">
    <property type="entry name" value="GPCR_Rhodpsn_7TM"/>
</dbReference>
<protein>
    <submittedName>
        <fullName evidence="13 14">Adenosine receptor A2b-like</fullName>
    </submittedName>
</protein>
<feature type="transmembrane region" description="Helical" evidence="10">
    <location>
        <begin position="27"/>
        <end position="47"/>
    </location>
</feature>
<dbReference type="InterPro" id="IPR000276">
    <property type="entry name" value="GPCR_Rhodpsn"/>
</dbReference>
<keyword evidence="8" id="KW-0325">Glycoprotein</keyword>
<evidence type="ECO:0000313" key="13">
    <source>
        <dbReference type="RefSeq" id="XP_031562749.1"/>
    </source>
</evidence>
<evidence type="ECO:0000313" key="15">
    <source>
        <dbReference type="RefSeq" id="XP_031562751.1"/>
    </source>
</evidence>
<evidence type="ECO:0000256" key="2">
    <source>
        <dbReference type="ARBA" id="ARBA00022475"/>
    </source>
</evidence>
<dbReference type="SUPFAM" id="SSF81321">
    <property type="entry name" value="Family A G protein-coupled receptor-like"/>
    <property type="match status" value="1"/>
</dbReference>
<dbReference type="PRINTS" id="PR00237">
    <property type="entry name" value="GPCRRHODOPSN"/>
</dbReference>
<evidence type="ECO:0000256" key="7">
    <source>
        <dbReference type="ARBA" id="ARBA00023170"/>
    </source>
</evidence>
<dbReference type="RefSeq" id="XP_031562752.1">
    <property type="nucleotide sequence ID" value="XM_031706892.1"/>
</dbReference>
<keyword evidence="4 10" id="KW-1133">Transmembrane helix</keyword>
<dbReference type="RefSeq" id="XP_031562749.1">
    <property type="nucleotide sequence ID" value="XM_031706889.1"/>
</dbReference>
<keyword evidence="9" id="KW-0807">Transducer</keyword>
<gene>
    <name evidence="13 14 15 16 17 18" type="primary">LOC116298418</name>
</gene>
<evidence type="ECO:0000256" key="3">
    <source>
        <dbReference type="ARBA" id="ARBA00022692"/>
    </source>
</evidence>
<dbReference type="PROSITE" id="PS50262">
    <property type="entry name" value="G_PROTEIN_RECEP_F1_2"/>
    <property type="match status" value="1"/>
</dbReference>
<keyword evidence="5" id="KW-0297">G-protein coupled receptor</keyword>
<dbReference type="GeneID" id="116298418"/>
<dbReference type="RefSeq" id="XP_031562751.1">
    <property type="nucleotide sequence ID" value="XM_031706891.1"/>
</dbReference>
<dbReference type="Gene3D" id="1.20.1070.10">
    <property type="entry name" value="Rhodopsin 7-helix transmembrane proteins"/>
    <property type="match status" value="1"/>
</dbReference>
<dbReference type="RefSeq" id="XP_031562753.1">
    <property type="nucleotide sequence ID" value="XM_031706893.1"/>
</dbReference>
<evidence type="ECO:0000256" key="9">
    <source>
        <dbReference type="ARBA" id="ARBA00023224"/>
    </source>
</evidence>
<sequence length="306" mass="34747">MNSSSNSSSSLQNQSAPSHNNAGWCTAFAVEAIIITIGNIISILALIYMKSPRKLRRWFLVSLSIADLFVGALALPMYVYFLSASSQTMNKTLLLFQFAYNAVDIFSGLASVFTLTVISLERLYAVLLPLIHRSTRRRYYMIVIGILWFLAALISGLFWMTNVVQMLPPGLFIYTMTICSFASVGIIIVVYVAVWIKIKFFLHKRSRLLGPGEERNIFIALGIVTVVFVVTWLPFNIMNLIANFHVSLLKNLSFNVIFFVKLLHYSNSAINPIVYSLKIPEFRRSCISLFTKTEHDYLLKTRETRL</sequence>
<dbReference type="Proteomes" id="UP000515163">
    <property type="component" value="Unplaced"/>
</dbReference>
<feature type="transmembrane region" description="Helical" evidence="10">
    <location>
        <begin position="217"/>
        <end position="235"/>
    </location>
</feature>
<evidence type="ECO:0000313" key="14">
    <source>
        <dbReference type="RefSeq" id="XP_031562750.1"/>
    </source>
</evidence>
<evidence type="ECO:0000256" key="5">
    <source>
        <dbReference type="ARBA" id="ARBA00023040"/>
    </source>
</evidence>
<feature type="transmembrane region" description="Helical" evidence="10">
    <location>
        <begin position="171"/>
        <end position="196"/>
    </location>
</feature>
<name>A0A6P8IBD3_ACTTE</name>
<dbReference type="GO" id="GO:0004930">
    <property type="term" value="F:G protein-coupled receptor activity"/>
    <property type="evidence" value="ECO:0007669"/>
    <property type="project" value="UniProtKB-KW"/>
</dbReference>
<evidence type="ECO:0000256" key="6">
    <source>
        <dbReference type="ARBA" id="ARBA00023136"/>
    </source>
</evidence>
<dbReference type="PANTHER" id="PTHR24246:SF27">
    <property type="entry name" value="ADENOSINE RECEPTOR, ISOFORM A"/>
    <property type="match status" value="1"/>
</dbReference>
<keyword evidence="7" id="KW-0675">Receptor</keyword>
<evidence type="ECO:0000313" key="18">
    <source>
        <dbReference type="RefSeq" id="XP_031562754.1"/>
    </source>
</evidence>
<evidence type="ECO:0000259" key="11">
    <source>
        <dbReference type="PROSITE" id="PS50262"/>
    </source>
</evidence>
<dbReference type="OrthoDB" id="9445642at2759"/>
<accession>A0A6P8IBD3</accession>
<dbReference type="SMART" id="SM01381">
    <property type="entry name" value="7TM_GPCR_Srsx"/>
    <property type="match status" value="1"/>
</dbReference>
<dbReference type="RefSeq" id="XP_031562750.1">
    <property type="nucleotide sequence ID" value="XM_031706890.1"/>
</dbReference>
<organism evidence="12 16">
    <name type="scientific">Actinia tenebrosa</name>
    <name type="common">Australian red waratah sea anemone</name>
    <dbReference type="NCBI Taxonomy" id="6105"/>
    <lineage>
        <taxon>Eukaryota</taxon>
        <taxon>Metazoa</taxon>
        <taxon>Cnidaria</taxon>
        <taxon>Anthozoa</taxon>
        <taxon>Hexacorallia</taxon>
        <taxon>Actiniaria</taxon>
        <taxon>Actiniidae</taxon>
        <taxon>Actinia</taxon>
    </lineage>
</organism>
<dbReference type="KEGG" id="aten:116298418"/>
<evidence type="ECO:0000256" key="4">
    <source>
        <dbReference type="ARBA" id="ARBA00022989"/>
    </source>
</evidence>
<reference evidence="13 14" key="1">
    <citation type="submission" date="2025-04" db="UniProtKB">
        <authorList>
            <consortium name="RefSeq"/>
        </authorList>
    </citation>
    <scope>IDENTIFICATION</scope>
    <source>
        <tissue evidence="13 14">Tentacle</tissue>
    </source>
</reference>
<feature type="transmembrane region" description="Helical" evidence="10">
    <location>
        <begin position="59"/>
        <end position="81"/>
    </location>
</feature>
<evidence type="ECO:0000313" key="12">
    <source>
        <dbReference type="Proteomes" id="UP000515163"/>
    </source>
</evidence>
<feature type="domain" description="G-protein coupled receptors family 1 profile" evidence="11">
    <location>
        <begin position="38"/>
        <end position="275"/>
    </location>
</feature>
<comment type="subcellular location">
    <subcellularLocation>
        <location evidence="1">Cell membrane</location>
        <topology evidence="1">Multi-pass membrane protein</topology>
    </subcellularLocation>
</comment>
<feature type="transmembrane region" description="Helical" evidence="10">
    <location>
        <begin position="93"/>
        <end position="118"/>
    </location>
</feature>